<evidence type="ECO:0000313" key="2">
    <source>
        <dbReference type="WBParaSite" id="ALUE_0000488001-mRNA-1"/>
    </source>
</evidence>
<accession>A0A9J2P4T5</accession>
<organism evidence="1 2">
    <name type="scientific">Ascaris lumbricoides</name>
    <name type="common">Giant roundworm</name>
    <dbReference type="NCBI Taxonomy" id="6252"/>
    <lineage>
        <taxon>Eukaryota</taxon>
        <taxon>Metazoa</taxon>
        <taxon>Ecdysozoa</taxon>
        <taxon>Nematoda</taxon>
        <taxon>Chromadorea</taxon>
        <taxon>Rhabditida</taxon>
        <taxon>Spirurina</taxon>
        <taxon>Ascaridomorpha</taxon>
        <taxon>Ascaridoidea</taxon>
        <taxon>Ascarididae</taxon>
        <taxon>Ascaris</taxon>
    </lineage>
</organism>
<dbReference type="AlphaFoldDB" id="A0A9J2P4T5"/>
<reference evidence="2" key="1">
    <citation type="submission" date="2023-03" db="UniProtKB">
        <authorList>
            <consortium name="WormBaseParasite"/>
        </authorList>
    </citation>
    <scope>IDENTIFICATION</scope>
</reference>
<keyword evidence="1" id="KW-1185">Reference proteome</keyword>
<proteinExistence type="predicted"/>
<evidence type="ECO:0000313" key="1">
    <source>
        <dbReference type="Proteomes" id="UP000036681"/>
    </source>
</evidence>
<protein>
    <submittedName>
        <fullName evidence="2">LNR domain-containing protein</fullName>
    </submittedName>
</protein>
<dbReference type="WBParaSite" id="ALUE_0000488001-mRNA-1">
    <property type="protein sequence ID" value="ALUE_0000488001-mRNA-1"/>
    <property type="gene ID" value="ALUE_0000488001"/>
</dbReference>
<sequence length="48" mass="5588">MGKEHVSCEHCCRIRRGWCSNYNQQSDGGCGDCDGQSDYECEHDDRWM</sequence>
<dbReference type="Proteomes" id="UP000036681">
    <property type="component" value="Unplaced"/>
</dbReference>
<name>A0A9J2P4T5_ASCLU</name>